<dbReference type="AlphaFoldDB" id="D8VN89"/>
<accession>D8VN89</accession>
<dbReference type="EMBL" id="GQ996414">
    <property type="protein sequence ID" value="ACY24874.1"/>
    <property type="molecule type" value="Genomic_DNA"/>
</dbReference>
<evidence type="ECO:0000313" key="2">
    <source>
        <dbReference type="EMBL" id="ACY24874.1"/>
    </source>
</evidence>
<proteinExistence type="predicted"/>
<feature type="region of interest" description="Disordered" evidence="1">
    <location>
        <begin position="67"/>
        <end position="91"/>
    </location>
</feature>
<sequence>MGIWIKFVALAILGSDGNIACQLILVDAPALTGAGAIHVEFSGRAGKPDTMLLATDDIACELATLVTGDDEPGTDEGELLEPPPPPPHETRSIKLEITNNFFTLFSMVITS</sequence>
<evidence type="ECO:0000256" key="1">
    <source>
        <dbReference type="SAM" id="MobiDB-lite"/>
    </source>
</evidence>
<reference evidence="2" key="2">
    <citation type="journal article" date="2010" name="Appl. Environ. Microbiol.">
        <title>Diversity of glycosyl hydrolases from cellulose-depleting communities enriched from casts of two earthworm species.</title>
        <authorList>
            <person name="Beloqui A."/>
            <person name="Nechitaylo T.Y."/>
            <person name="Lopez-Cortes N."/>
            <person name="Ghazi A."/>
            <person name="Guazzaroni M.E."/>
            <person name="Polaina J."/>
            <person name="Strittmatter A.W."/>
            <person name="Reva O."/>
            <person name="Waliczek A."/>
            <person name="Yakimov M.M."/>
            <person name="Golyshina O.V."/>
            <person name="Ferrer M."/>
            <person name="Golyshin P.N."/>
        </authorList>
    </citation>
    <scope>NUCLEOTIDE SEQUENCE</scope>
</reference>
<feature type="compositionally biased region" description="Acidic residues" evidence="1">
    <location>
        <begin position="68"/>
        <end position="79"/>
    </location>
</feature>
<name>D8VN89_9ZZZZ</name>
<organism evidence="2">
    <name type="scientific">uncultured organism</name>
    <dbReference type="NCBI Taxonomy" id="155900"/>
    <lineage>
        <taxon>unclassified sequences</taxon>
        <taxon>environmental samples</taxon>
    </lineage>
</organism>
<protein>
    <submittedName>
        <fullName evidence="2">Uncharacterized protein</fullName>
    </submittedName>
</protein>
<reference evidence="2" key="1">
    <citation type="submission" date="2009-09" db="EMBL/GenBank/DDBJ databases">
        <authorList>
            <person name="Beloqi A."/>
            <person name="Nechitaylo T.Y."/>
            <person name="Lopez-Cortes N."/>
            <person name="Vietes M."/>
            <person name="Polaina J."/>
            <person name="Strittmatter A."/>
            <person name="Reva O."/>
            <person name="Waliczek A."/>
            <person name="Golyshina O.V."/>
            <person name="Ferrer M."/>
            <person name="Golyshin P.N."/>
        </authorList>
    </citation>
    <scope>NUCLEOTIDE SEQUENCE</scope>
</reference>